<dbReference type="AlphaFoldDB" id="A0A9D4I547"/>
<reference evidence="2" key="2">
    <citation type="submission" date="2020-11" db="EMBL/GenBank/DDBJ databases">
        <authorList>
            <person name="McCartney M.A."/>
            <person name="Auch B."/>
            <person name="Kono T."/>
            <person name="Mallez S."/>
            <person name="Becker A."/>
            <person name="Gohl D.M."/>
            <person name="Silverstein K.A.T."/>
            <person name="Koren S."/>
            <person name="Bechman K.B."/>
            <person name="Herman A."/>
            <person name="Abrahante J.E."/>
            <person name="Garbe J."/>
        </authorList>
    </citation>
    <scope>NUCLEOTIDE SEQUENCE</scope>
    <source>
        <strain evidence="2">Duluth1</strain>
        <tissue evidence="2">Whole animal</tissue>
    </source>
</reference>
<evidence type="ECO:0000313" key="3">
    <source>
        <dbReference type="Proteomes" id="UP000828390"/>
    </source>
</evidence>
<feature type="compositionally biased region" description="Polar residues" evidence="1">
    <location>
        <begin position="46"/>
        <end position="66"/>
    </location>
</feature>
<dbReference type="Proteomes" id="UP000828390">
    <property type="component" value="Unassembled WGS sequence"/>
</dbReference>
<evidence type="ECO:0000256" key="1">
    <source>
        <dbReference type="SAM" id="MobiDB-lite"/>
    </source>
</evidence>
<evidence type="ECO:0000313" key="2">
    <source>
        <dbReference type="EMBL" id="KAH3748555.1"/>
    </source>
</evidence>
<keyword evidence="3" id="KW-1185">Reference proteome</keyword>
<dbReference type="EMBL" id="JAIWYP010000010">
    <property type="protein sequence ID" value="KAH3748555.1"/>
    <property type="molecule type" value="Genomic_DNA"/>
</dbReference>
<sequence>MGSSPSQTAGTNTVELQQCDKHIQTSAIQTSKYANQAKHSKKSDTGESTITRNENSENTPLTTEQGTLKKDANGFQILSFNEENDISDNVLKTESNESNIDDEDVISSLADTVLSRIQEDINNVVLHVDFKEKVAVNKAEVRDLLSGLKEISFTYSNKDRKEFHVGISDILIETELIKAICNITINEINIKKEKRVRKGLLNALSLAWNTTNVSDRIR</sequence>
<accession>A0A9D4I547</accession>
<protein>
    <submittedName>
        <fullName evidence="2">Uncharacterized protein</fullName>
    </submittedName>
</protein>
<feature type="region of interest" description="Disordered" evidence="1">
    <location>
        <begin position="30"/>
        <end position="68"/>
    </location>
</feature>
<organism evidence="2 3">
    <name type="scientific">Dreissena polymorpha</name>
    <name type="common">Zebra mussel</name>
    <name type="synonym">Mytilus polymorpha</name>
    <dbReference type="NCBI Taxonomy" id="45954"/>
    <lineage>
        <taxon>Eukaryota</taxon>
        <taxon>Metazoa</taxon>
        <taxon>Spiralia</taxon>
        <taxon>Lophotrochozoa</taxon>
        <taxon>Mollusca</taxon>
        <taxon>Bivalvia</taxon>
        <taxon>Autobranchia</taxon>
        <taxon>Heteroconchia</taxon>
        <taxon>Euheterodonta</taxon>
        <taxon>Imparidentia</taxon>
        <taxon>Neoheterodontei</taxon>
        <taxon>Myida</taxon>
        <taxon>Dreissenoidea</taxon>
        <taxon>Dreissenidae</taxon>
        <taxon>Dreissena</taxon>
    </lineage>
</organism>
<proteinExistence type="predicted"/>
<comment type="caution">
    <text evidence="2">The sequence shown here is derived from an EMBL/GenBank/DDBJ whole genome shotgun (WGS) entry which is preliminary data.</text>
</comment>
<name>A0A9D4I547_DREPO</name>
<gene>
    <name evidence="2" type="ORF">DPMN_183001</name>
</gene>
<reference evidence="2" key="1">
    <citation type="journal article" date="2019" name="bioRxiv">
        <title>The Genome of the Zebra Mussel, Dreissena polymorpha: A Resource for Invasive Species Research.</title>
        <authorList>
            <person name="McCartney M.A."/>
            <person name="Auch B."/>
            <person name="Kono T."/>
            <person name="Mallez S."/>
            <person name="Zhang Y."/>
            <person name="Obille A."/>
            <person name="Becker A."/>
            <person name="Abrahante J.E."/>
            <person name="Garbe J."/>
            <person name="Badalamenti J.P."/>
            <person name="Herman A."/>
            <person name="Mangelson H."/>
            <person name="Liachko I."/>
            <person name="Sullivan S."/>
            <person name="Sone E.D."/>
            <person name="Koren S."/>
            <person name="Silverstein K.A.T."/>
            <person name="Beckman K.B."/>
            <person name="Gohl D.M."/>
        </authorList>
    </citation>
    <scope>NUCLEOTIDE SEQUENCE</scope>
    <source>
        <strain evidence="2">Duluth1</strain>
        <tissue evidence="2">Whole animal</tissue>
    </source>
</reference>